<keyword evidence="1" id="KW-1133">Transmembrane helix</keyword>
<reference evidence="2 3" key="1">
    <citation type="submission" date="2016-05" db="EMBL/GenBank/DDBJ databases">
        <authorList>
            <person name="Prochazka B."/>
            <person name="Indra A."/>
            <person name="Hasenberger P."/>
            <person name="Blaschitz M."/>
            <person name="Wagner L."/>
            <person name="Wewalka G."/>
            <person name="Sorschag S."/>
            <person name="Schmid D."/>
            <person name="Ruppitsch W."/>
        </authorList>
    </citation>
    <scope>NUCLEOTIDE SEQUENCE [LARGE SCALE GENOMIC DNA]</scope>
    <source>
        <strain evidence="2 3">974010_12</strain>
    </source>
</reference>
<feature type="transmembrane region" description="Helical" evidence="1">
    <location>
        <begin position="48"/>
        <end position="67"/>
    </location>
</feature>
<accession>A0ABX2XSG3</accession>
<feature type="transmembrane region" description="Helical" evidence="1">
    <location>
        <begin position="229"/>
        <end position="246"/>
    </location>
</feature>
<evidence type="ECO:0000256" key="1">
    <source>
        <dbReference type="SAM" id="Phobius"/>
    </source>
</evidence>
<feature type="transmembrane region" description="Helical" evidence="1">
    <location>
        <begin position="266"/>
        <end position="283"/>
    </location>
</feature>
<dbReference type="Pfam" id="PF14897">
    <property type="entry name" value="EpsG"/>
    <property type="match status" value="1"/>
</dbReference>
<dbReference type="EMBL" id="LYOZ01000030">
    <property type="protein sequence ID" value="OCH97553.1"/>
    <property type="molecule type" value="Genomic_DNA"/>
</dbReference>
<feature type="transmembrane region" description="Helical" evidence="1">
    <location>
        <begin position="290"/>
        <end position="308"/>
    </location>
</feature>
<keyword evidence="1" id="KW-0472">Membrane</keyword>
<organism evidence="2 3">
    <name type="scientific">Legionella jamestowniensis</name>
    <dbReference type="NCBI Taxonomy" id="455"/>
    <lineage>
        <taxon>Bacteria</taxon>
        <taxon>Pseudomonadati</taxon>
        <taxon>Pseudomonadota</taxon>
        <taxon>Gammaproteobacteria</taxon>
        <taxon>Legionellales</taxon>
        <taxon>Legionellaceae</taxon>
        <taxon>Legionella</taxon>
    </lineage>
</organism>
<evidence type="ECO:0008006" key="4">
    <source>
        <dbReference type="Google" id="ProtNLM"/>
    </source>
</evidence>
<dbReference type="InterPro" id="IPR049458">
    <property type="entry name" value="EpsG-like"/>
</dbReference>
<feature type="transmembrane region" description="Helical" evidence="1">
    <location>
        <begin position="150"/>
        <end position="178"/>
    </location>
</feature>
<dbReference type="Proteomes" id="UP000093336">
    <property type="component" value="Unassembled WGS sequence"/>
</dbReference>
<gene>
    <name evidence="2" type="ORF">A8135_13730</name>
</gene>
<name>A0ABX2XSG3_9GAMM</name>
<feature type="transmembrane region" description="Helical" evidence="1">
    <location>
        <begin position="73"/>
        <end position="92"/>
    </location>
</feature>
<keyword evidence="3" id="KW-1185">Reference proteome</keyword>
<evidence type="ECO:0000313" key="3">
    <source>
        <dbReference type="Proteomes" id="UP000093336"/>
    </source>
</evidence>
<proteinExistence type="predicted"/>
<sequence>MKISTPPLYAFFLILPIIILLSLAVGFRPSEIGSDTINYIKYYNAIGLFYFEAPFEFLFNLVATLFFSFDCPVGVFFTCLSVINFIIIGFISNRITYYIGYRIFWVLMIFLNLSPFFLNVQTNVIRQGTATLSLLLFYILLLTRSKSLNLILVALLATGFHKSTIIFILCSILTLFSYQTVFRSVFFLAALYTSNIMTRIIFLVSKYLPVDLYGIISSYGRNTGYKIGNRLDFVIFTFTAGAFFYYMSKYFLNSIDREKFLQLVKIYWILTIPFFLLGFGAYADRYLLPAWLYLSILSAVLLVLAFRRDFPTKTVYSSLLLSSVLFCFLVQGIF</sequence>
<evidence type="ECO:0000313" key="2">
    <source>
        <dbReference type="EMBL" id="OCH97553.1"/>
    </source>
</evidence>
<comment type="caution">
    <text evidence="2">The sequence shown here is derived from an EMBL/GenBank/DDBJ whole genome shotgun (WGS) entry which is preliminary data.</text>
</comment>
<feature type="transmembrane region" description="Helical" evidence="1">
    <location>
        <begin position="314"/>
        <end position="333"/>
    </location>
</feature>
<keyword evidence="1" id="KW-0812">Transmembrane</keyword>
<protein>
    <recommendedName>
        <fullName evidence="4">EpsG family protein</fullName>
    </recommendedName>
</protein>
<feature type="transmembrane region" description="Helical" evidence="1">
    <location>
        <begin position="99"/>
        <end position="118"/>
    </location>
</feature>
<feature type="transmembrane region" description="Helical" evidence="1">
    <location>
        <begin position="6"/>
        <end position="27"/>
    </location>
</feature>